<dbReference type="InterPro" id="IPR029000">
    <property type="entry name" value="Cyclophilin-like_dom_sf"/>
</dbReference>
<dbReference type="EC" id="5.2.1.8" evidence="5"/>
<dbReference type="InterPro" id="IPR020892">
    <property type="entry name" value="Cyclophilin-type_PPIase_CS"/>
</dbReference>
<dbReference type="InterPro" id="IPR044666">
    <property type="entry name" value="Cyclophilin_A-like"/>
</dbReference>
<evidence type="ECO:0000259" key="7">
    <source>
        <dbReference type="PROSITE" id="PS50072"/>
    </source>
</evidence>
<dbReference type="SUPFAM" id="SSF50891">
    <property type="entry name" value="Cyclophilin-like"/>
    <property type="match status" value="1"/>
</dbReference>
<protein>
    <recommendedName>
        <fullName evidence="5">Peptidyl-prolyl cis-trans isomerase</fullName>
        <shortName evidence="5">PPIase</shortName>
        <ecNumber evidence="5">5.2.1.8</ecNumber>
    </recommendedName>
</protein>
<dbReference type="PROSITE" id="PS50072">
    <property type="entry name" value="CSA_PPIASE_2"/>
    <property type="match status" value="1"/>
</dbReference>
<keyword evidence="9" id="KW-1185">Reference proteome</keyword>
<comment type="similarity">
    <text evidence="2 5">Belongs to the cyclophilin-type PPIase family.</text>
</comment>
<comment type="subcellular location">
    <subcellularLocation>
        <location evidence="1">Nucleus</location>
    </subcellularLocation>
</comment>
<evidence type="ECO:0000256" key="4">
    <source>
        <dbReference type="ARBA" id="ARBA00046368"/>
    </source>
</evidence>
<feature type="domain" description="PPIase cyclophilin-type" evidence="7">
    <location>
        <begin position="27"/>
        <end position="182"/>
    </location>
</feature>
<evidence type="ECO:0000256" key="3">
    <source>
        <dbReference type="ARBA" id="ARBA00023242"/>
    </source>
</evidence>
<dbReference type="PRINTS" id="PR00153">
    <property type="entry name" value="CSAPPISMRASE"/>
</dbReference>
<dbReference type="Gene3D" id="2.40.100.10">
    <property type="entry name" value="Cyclophilin-like"/>
    <property type="match status" value="1"/>
</dbReference>
<evidence type="ECO:0000313" key="8">
    <source>
        <dbReference type="EMBL" id="UYV70081.1"/>
    </source>
</evidence>
<comment type="function">
    <text evidence="5">PPIases accelerate the folding of proteins. It catalyzes the cis-trans isomerization of proline imidic peptide bonds in oligopeptides.</text>
</comment>
<dbReference type="PROSITE" id="PS00170">
    <property type="entry name" value="CSA_PPIASE_1"/>
    <property type="match status" value="1"/>
</dbReference>
<dbReference type="Pfam" id="PF00160">
    <property type="entry name" value="Pro_isomerase"/>
    <property type="match status" value="1"/>
</dbReference>
<dbReference type="EMBL" id="CP092869">
    <property type="protein sequence ID" value="UYV70081.1"/>
    <property type="molecule type" value="Genomic_DNA"/>
</dbReference>
<name>A0ABY6KPG5_9ARAC</name>
<evidence type="ECO:0000256" key="2">
    <source>
        <dbReference type="ARBA" id="ARBA00007365"/>
    </source>
</evidence>
<proteinExistence type="inferred from homology"/>
<accession>A0ABY6KPG5</accession>
<dbReference type="PANTHER" id="PTHR45625">
    <property type="entry name" value="PEPTIDYL-PROLYL CIS-TRANS ISOMERASE-RELATED"/>
    <property type="match status" value="1"/>
</dbReference>
<dbReference type="Proteomes" id="UP001235939">
    <property type="component" value="Chromosome 07"/>
</dbReference>
<evidence type="ECO:0000256" key="6">
    <source>
        <dbReference type="SAM" id="MobiDB-lite"/>
    </source>
</evidence>
<keyword evidence="3" id="KW-0539">Nucleus</keyword>
<sequence>MFRQQKVAESAILLKSCPWCGVQVLLETTVGDIDIELWSKEVPTACRNFIQLCMEGYYNGTIFHRVMKGFMAQGGDPTGTGTGGESAFGKPFKVIPAGVQDEFHSRLRFMRRGLVAMASSGKDTNESQFFFTLGACPDLQNKHTIFGKVTGNTIYNMIRLEEGPVDRNDRPLYPHKIISTKVPTSLLASILFYLSQVHEVLNNPFPDIVPRTKETSEAPTEEGKKRPKGTK</sequence>
<feature type="region of interest" description="Disordered" evidence="6">
    <location>
        <begin position="206"/>
        <end position="231"/>
    </location>
</feature>
<keyword evidence="5" id="KW-0413">Isomerase</keyword>
<gene>
    <name evidence="8" type="ORF">LAZ67_7001721</name>
</gene>
<evidence type="ECO:0000256" key="1">
    <source>
        <dbReference type="ARBA" id="ARBA00004123"/>
    </source>
</evidence>
<feature type="compositionally biased region" description="Basic and acidic residues" evidence="6">
    <location>
        <begin position="210"/>
        <end position="224"/>
    </location>
</feature>
<organism evidence="8 9">
    <name type="scientific">Cordylochernes scorpioides</name>
    <dbReference type="NCBI Taxonomy" id="51811"/>
    <lineage>
        <taxon>Eukaryota</taxon>
        <taxon>Metazoa</taxon>
        <taxon>Ecdysozoa</taxon>
        <taxon>Arthropoda</taxon>
        <taxon>Chelicerata</taxon>
        <taxon>Arachnida</taxon>
        <taxon>Pseudoscorpiones</taxon>
        <taxon>Cheliferoidea</taxon>
        <taxon>Chernetidae</taxon>
        <taxon>Cordylochernes</taxon>
    </lineage>
</organism>
<dbReference type="PANTHER" id="PTHR45625:SF6">
    <property type="entry name" value="SPLICEOSOME-ASSOCIATED PROTEIN CWC27 HOMOLOG"/>
    <property type="match status" value="1"/>
</dbReference>
<reference evidence="8 9" key="1">
    <citation type="submission" date="2022-01" db="EMBL/GenBank/DDBJ databases">
        <title>A chromosomal length assembly of Cordylochernes scorpioides.</title>
        <authorList>
            <person name="Zeh D."/>
            <person name="Zeh J."/>
        </authorList>
    </citation>
    <scope>NUCLEOTIDE SEQUENCE [LARGE SCALE GENOMIC DNA]</scope>
    <source>
        <strain evidence="8">IN4F17</strain>
        <tissue evidence="8">Whole Body</tissue>
    </source>
</reference>
<comment type="catalytic activity">
    <reaction evidence="5">
        <text>[protein]-peptidylproline (omega=180) = [protein]-peptidylproline (omega=0)</text>
        <dbReference type="Rhea" id="RHEA:16237"/>
        <dbReference type="Rhea" id="RHEA-COMP:10747"/>
        <dbReference type="Rhea" id="RHEA-COMP:10748"/>
        <dbReference type="ChEBI" id="CHEBI:83833"/>
        <dbReference type="ChEBI" id="CHEBI:83834"/>
        <dbReference type="EC" id="5.2.1.8"/>
    </reaction>
</comment>
<evidence type="ECO:0000313" key="9">
    <source>
        <dbReference type="Proteomes" id="UP001235939"/>
    </source>
</evidence>
<dbReference type="InterPro" id="IPR002130">
    <property type="entry name" value="Cyclophilin-type_PPIase_dom"/>
</dbReference>
<keyword evidence="5" id="KW-0697">Rotamase</keyword>
<comment type="subunit">
    <text evidence="4">Part of the activated spliceosome B/catalytic step 1 spliceosome, one of the forms of the spliceosome which has a well-formed active site but still cannot catalyze the branching reaction and is composed at least of 52 proteins, the U2, U5 and U6 snRNAs and the pre-mRNA. Recruited during early steps of activated spliceosome B maturation, it is probably one of the first proteins released from this complex as he matures to the spliceosome C complex. Component of the minor spliceosome, which splices U12-type introns.</text>
</comment>
<evidence type="ECO:0000256" key="5">
    <source>
        <dbReference type="RuleBase" id="RU363019"/>
    </source>
</evidence>